<feature type="domain" description="PAS" evidence="3">
    <location>
        <begin position="97"/>
        <end position="167"/>
    </location>
</feature>
<reference evidence="5 6" key="1">
    <citation type="submission" date="2016-10" db="EMBL/GenBank/DDBJ databases">
        <authorList>
            <person name="de Groot N.N."/>
        </authorList>
    </citation>
    <scope>NUCLEOTIDE SEQUENCE [LARGE SCALE GENOMIC DNA]</scope>
    <source>
        <strain evidence="5 6">DSM 22187</strain>
    </source>
</reference>
<feature type="domain" description="PAS" evidence="3">
    <location>
        <begin position="216"/>
        <end position="285"/>
    </location>
</feature>
<dbReference type="Pfam" id="PF01590">
    <property type="entry name" value="GAF"/>
    <property type="match status" value="1"/>
</dbReference>
<dbReference type="InterPro" id="IPR029016">
    <property type="entry name" value="GAF-like_dom_sf"/>
</dbReference>
<evidence type="ECO:0000313" key="6">
    <source>
        <dbReference type="Proteomes" id="UP000198888"/>
    </source>
</evidence>
<accession>A0A1H6TNG5</accession>
<dbReference type="Pfam" id="PF13426">
    <property type="entry name" value="PAS_9"/>
    <property type="match status" value="1"/>
</dbReference>
<dbReference type="InterPro" id="IPR035965">
    <property type="entry name" value="PAS-like_dom_sf"/>
</dbReference>
<keyword evidence="1" id="KW-0805">Transcription regulation</keyword>
<dbReference type="GeneID" id="35002840"/>
<dbReference type="Gene3D" id="3.30.450.40">
    <property type="match status" value="2"/>
</dbReference>
<keyword evidence="6" id="KW-1185">Reference proteome</keyword>
<dbReference type="STRING" id="1073996.SAMN05444271_10823"/>
<dbReference type="Pfam" id="PF00989">
    <property type="entry name" value="PAS"/>
    <property type="match status" value="1"/>
</dbReference>
<dbReference type="InterPro" id="IPR001610">
    <property type="entry name" value="PAC"/>
</dbReference>
<dbReference type="SUPFAM" id="SSF55785">
    <property type="entry name" value="PYP-like sensor domain (PAS domain)"/>
    <property type="match status" value="2"/>
</dbReference>
<dbReference type="EMBL" id="FNYR01000008">
    <property type="protein sequence ID" value="SEI78717.1"/>
    <property type="molecule type" value="Genomic_DNA"/>
</dbReference>
<evidence type="ECO:0000259" key="4">
    <source>
        <dbReference type="PROSITE" id="PS50113"/>
    </source>
</evidence>
<organism evidence="5 6">
    <name type="scientific">Halohasta litchfieldiae</name>
    <dbReference type="NCBI Taxonomy" id="1073996"/>
    <lineage>
        <taxon>Archaea</taxon>
        <taxon>Methanobacteriati</taxon>
        <taxon>Methanobacteriota</taxon>
        <taxon>Stenosarchaea group</taxon>
        <taxon>Halobacteria</taxon>
        <taxon>Halobacteriales</taxon>
        <taxon>Haloferacaceae</taxon>
        <taxon>Halohasta</taxon>
    </lineage>
</organism>
<dbReference type="NCBIfam" id="TIGR00229">
    <property type="entry name" value="sensory_box"/>
    <property type="match status" value="2"/>
</dbReference>
<dbReference type="PROSITE" id="PS50112">
    <property type="entry name" value="PAS"/>
    <property type="match status" value="2"/>
</dbReference>
<dbReference type="Gene3D" id="3.30.450.20">
    <property type="entry name" value="PAS domain"/>
    <property type="match status" value="2"/>
</dbReference>
<dbReference type="InterPro" id="IPR003018">
    <property type="entry name" value="GAF"/>
</dbReference>
<dbReference type="SMART" id="SM00086">
    <property type="entry name" value="PAC"/>
    <property type="match status" value="2"/>
</dbReference>
<evidence type="ECO:0000259" key="3">
    <source>
        <dbReference type="PROSITE" id="PS50112"/>
    </source>
</evidence>
<dbReference type="PANTHER" id="PTHR34236">
    <property type="entry name" value="DIMETHYL SULFOXIDE REDUCTASE TRANSCRIPTIONAL ACTIVATOR"/>
    <property type="match status" value="1"/>
</dbReference>
<dbReference type="PANTHER" id="PTHR34236:SF1">
    <property type="entry name" value="DIMETHYL SULFOXIDE REDUCTASE TRANSCRIPTIONAL ACTIVATOR"/>
    <property type="match status" value="1"/>
</dbReference>
<dbReference type="CDD" id="cd00130">
    <property type="entry name" value="PAS"/>
    <property type="match status" value="2"/>
</dbReference>
<dbReference type="Pfam" id="PF13185">
    <property type="entry name" value="GAF_2"/>
    <property type="match status" value="1"/>
</dbReference>
<dbReference type="Pfam" id="PF15915">
    <property type="entry name" value="BAT"/>
    <property type="match status" value="1"/>
</dbReference>
<evidence type="ECO:0000313" key="5">
    <source>
        <dbReference type="EMBL" id="SEI78717.1"/>
    </source>
</evidence>
<dbReference type="SUPFAM" id="SSF55781">
    <property type="entry name" value="GAF domain-like"/>
    <property type="match status" value="2"/>
</dbReference>
<evidence type="ECO:0000256" key="1">
    <source>
        <dbReference type="ARBA" id="ARBA00023015"/>
    </source>
</evidence>
<dbReference type="OrthoDB" id="165911at2157"/>
<sequence length="917" mass="101014">MAAESLTTVLQETLGLFDGSGTPLTTNEVAAQLPIGRRSCYERLERLVDHDRLETKKVGANGRVWWRPADDAVDYRPPESTRYVTQPSSDTETRQAATARFEALFENSPDMIDVLDAEGRLVSVNQRLCSELGYTSAELVGKGIWEYDQSLDADGVESLLSELSVDESQTFEAQYCRSDGSTFPVEVNLIRLRLAGEDRFLAISRDITDRTERQRKLEQYETIVETVSDGIYAVDEDATFVMVNEGFCELTGYEREELIGSHATLVAADEITPKAETLSAEISAGDRETASIELDIHTADGETVPCETRLAPFGAGHGRCGVTRDVSEQLQREQELHDRVRQQEVVTELGKRALEDRDLDELMAEAADLVADTLDNDYCKVLDLETQSDELLLRQGTGWNEGIVGSATVSAVEAESQASYTLQTEEPVVVSDLTTEPRFSGPALLTDHDIRSGISVIIGSLENPWGILGTHDTEPKAFSEHDANFVQSVTNSLATAITRHQYEQRLVAQRERVDALNNLNAVIREITTAVIEQSTREEIEATVCERLAATDSYSLAWVGEVDTASNTVDVRTEAGAMGYTDGITISVDGDDPLATGPTGTALRTGEIQVVNDIPTDSGHDPWRKQVEAYGLRSSATIPIVHEKTVYGVLNIYADRPNAFAQQERAVIDQLGEIIGHAIAATERKQALLSTELVELEYRIRDIGTVFDAPVDINGTTTLDHVVPISNTEFLVYGTVTDAAIETVTGLVDVLPHWTAVEFYSETDPVRFELRMSDPPVLSEIASHGGYIDSGVIEDGDYCMTIHLAPTADMSRVADLVRDTYPQVEMLRRQQISKPNEGSSRIQRRLTETLTDRQSTVLEMAYHAGYFGWPRDSCAEDIAATLGVAPATFHQHMRKAQKQVFDELLSTTTQQRLTAGDS</sequence>
<dbReference type="InterPro" id="IPR031803">
    <property type="entry name" value="BAT_GAF/HTH-assoc"/>
</dbReference>
<dbReference type="InterPro" id="IPR013767">
    <property type="entry name" value="PAS_fold"/>
</dbReference>
<accession>A0A2H4Q364</accession>
<dbReference type="SMART" id="SM00065">
    <property type="entry name" value="GAF"/>
    <property type="match status" value="2"/>
</dbReference>
<dbReference type="SMART" id="SM00091">
    <property type="entry name" value="PAS"/>
    <property type="match status" value="2"/>
</dbReference>
<feature type="domain" description="PAC" evidence="4">
    <location>
        <begin position="169"/>
        <end position="219"/>
    </location>
</feature>
<evidence type="ECO:0000256" key="2">
    <source>
        <dbReference type="ARBA" id="ARBA00023163"/>
    </source>
</evidence>
<dbReference type="InterPro" id="IPR000014">
    <property type="entry name" value="PAS"/>
</dbReference>
<dbReference type="PROSITE" id="PS50113">
    <property type="entry name" value="PAC"/>
    <property type="match status" value="1"/>
</dbReference>
<dbReference type="GO" id="GO:0006355">
    <property type="term" value="P:regulation of DNA-templated transcription"/>
    <property type="evidence" value="ECO:0007669"/>
    <property type="project" value="InterPro"/>
</dbReference>
<name>A0A1H6TNG5_9EURY</name>
<dbReference type="RefSeq" id="WP_089671803.1">
    <property type="nucleotide sequence ID" value="NZ_CP024845.1"/>
</dbReference>
<protein>
    <submittedName>
        <fullName evidence="5">PAS domain S-box-containing protein</fullName>
    </submittedName>
</protein>
<keyword evidence="2" id="KW-0804">Transcription</keyword>
<dbReference type="KEGG" id="hae:halTADL_2063"/>
<dbReference type="Pfam" id="PF04967">
    <property type="entry name" value="HTH_10"/>
    <property type="match status" value="1"/>
</dbReference>
<proteinExistence type="predicted"/>
<dbReference type="AlphaFoldDB" id="A0A1H6TNG5"/>
<dbReference type="InterPro" id="IPR007050">
    <property type="entry name" value="HTH_bacterioopsin"/>
</dbReference>
<dbReference type="InterPro" id="IPR000700">
    <property type="entry name" value="PAS-assoc_C"/>
</dbReference>
<dbReference type="Proteomes" id="UP000198888">
    <property type="component" value="Unassembled WGS sequence"/>
</dbReference>
<gene>
    <name evidence="5" type="ORF">SAMN05444271_10823</name>
</gene>